<dbReference type="GO" id="GO:0046872">
    <property type="term" value="F:metal ion binding"/>
    <property type="evidence" value="ECO:0007669"/>
    <property type="project" value="UniProtKB-KW"/>
</dbReference>
<evidence type="ECO:0000256" key="4">
    <source>
        <dbReference type="ARBA" id="ARBA00022837"/>
    </source>
</evidence>
<dbReference type="EMBL" id="VFQF01000001">
    <property type="protein sequence ID" value="TQN47808.1"/>
    <property type="molecule type" value="Genomic_DNA"/>
</dbReference>
<dbReference type="InterPro" id="IPR024607">
    <property type="entry name" value="Sulfatase_CS"/>
</dbReference>
<dbReference type="Proteomes" id="UP000320085">
    <property type="component" value="Unassembled WGS sequence"/>
</dbReference>
<dbReference type="PANTHER" id="PTHR42693:SF43">
    <property type="entry name" value="BLL2667 PROTEIN"/>
    <property type="match status" value="1"/>
</dbReference>
<accession>A0A543PUQ3</accession>
<dbReference type="Gene3D" id="3.40.720.10">
    <property type="entry name" value="Alkaline Phosphatase, subunit A"/>
    <property type="match status" value="1"/>
</dbReference>
<protein>
    <submittedName>
        <fullName evidence="6">Arylsulfatase</fullName>
    </submittedName>
</protein>
<dbReference type="InterPro" id="IPR017850">
    <property type="entry name" value="Alkaline_phosphatase_core_sf"/>
</dbReference>
<evidence type="ECO:0000313" key="6">
    <source>
        <dbReference type="EMBL" id="TQN47808.1"/>
    </source>
</evidence>
<sequence>MSREFKGTIELDIRDSVPDWEPYLAPKAPAGAPNVVFVVWDDVGYGTMDCFGGPVHTPTMTRIADRGVKYSNFHTTALCSPTRASLLTGRNATSNGMATIAEFSSGFPGISTRIPFENGFISEVLLEHGYNTYCVGKWHLTPGEETGMAAWKKRWPLGRGFERFYGFLGGESSGWYPDLIHDNHPTEPPATPEEGYHIAKDLSDKAIQFIRDAKVVDPDKPFFLYFSLDAAHAPHHVFQEWADKYKGVFDEGYEQIRDGILARQKELGLLPDDTMLSGINPHGEPGATGPHGQPWPMLDTVRPWESLSADEKRLFARMAEVFAGYVEYTDDQVGRVIDFLESSGELDNTIIVVVSDNGASGEGGPNGTFNEWRFFNGVPTPTELTLQHIDELGGPTSYNHYNTGWAWAFDTPFPYWKRWAGYEGGIADMCIVSWPAKVPANETPRPQYVHAVDVVPTIYDLIGVTPPQTLNGFEQRAIEGESFAASLTEPDAPAKRTQFYAMLGQRAIYEDGWLACTLHPPLSGWGSFDQDVWELYHIEVDRSQSTNVAADEPERLEQLTARWFELAEQFNGMPLDDRTALEQTLSERPSGSPKRDRYVYYPDCAPVPEQSAVLISGRSYTIAAGIHVASESTEGVIFAHGGLAGGHSLFVQDHRLTYAFNWVGTHVQTVTADRDLVPGAHVVTAEFVAEGRNEDPQMPGARGTLTLYLDSEVVGRSQIVTQPGYFCAVGDGLCVGRDDASAVSPSYTAPFRFTGGSIDKVVVDVSGERYVDHEAEVRGWFLLD</sequence>
<dbReference type="Gene3D" id="3.30.1120.10">
    <property type="match status" value="1"/>
</dbReference>
<keyword evidence="3" id="KW-0378">Hydrolase</keyword>
<proteinExistence type="inferred from homology"/>
<keyword evidence="4" id="KW-0106">Calcium</keyword>
<evidence type="ECO:0000256" key="2">
    <source>
        <dbReference type="ARBA" id="ARBA00022723"/>
    </source>
</evidence>
<dbReference type="AlphaFoldDB" id="A0A543PUQ3"/>
<dbReference type="GO" id="GO:0016787">
    <property type="term" value="F:hydrolase activity"/>
    <property type="evidence" value="ECO:0007669"/>
    <property type="project" value="UniProtKB-KW"/>
</dbReference>
<gene>
    <name evidence="6" type="ORF">FHX52_0926</name>
</gene>
<dbReference type="InterPro" id="IPR050738">
    <property type="entry name" value="Sulfatase"/>
</dbReference>
<dbReference type="PROSITE" id="PS00523">
    <property type="entry name" value="SULFATASE_1"/>
    <property type="match status" value="1"/>
</dbReference>
<dbReference type="SUPFAM" id="SSF53649">
    <property type="entry name" value="Alkaline phosphatase-like"/>
    <property type="match status" value="1"/>
</dbReference>
<dbReference type="PANTHER" id="PTHR42693">
    <property type="entry name" value="ARYLSULFATASE FAMILY MEMBER"/>
    <property type="match status" value="1"/>
</dbReference>
<dbReference type="Pfam" id="PF00884">
    <property type="entry name" value="Sulfatase"/>
    <property type="match status" value="1"/>
</dbReference>
<dbReference type="CDD" id="cd16025">
    <property type="entry name" value="PAS_like"/>
    <property type="match status" value="1"/>
</dbReference>
<feature type="domain" description="Sulfatase N-terminal" evidence="5">
    <location>
        <begin position="33"/>
        <end position="464"/>
    </location>
</feature>
<keyword evidence="2" id="KW-0479">Metal-binding</keyword>
<reference evidence="6 7" key="1">
    <citation type="submission" date="2019-06" db="EMBL/GenBank/DDBJ databases">
        <title>Sequencing the genomes of 1000 actinobacteria strains.</title>
        <authorList>
            <person name="Klenk H.-P."/>
        </authorList>
    </citation>
    <scope>NUCLEOTIDE SEQUENCE [LARGE SCALE GENOMIC DNA]</scope>
    <source>
        <strain evidence="6 7">DSM 21776</strain>
    </source>
</reference>
<dbReference type="PROSITE" id="PS00149">
    <property type="entry name" value="SULFATASE_2"/>
    <property type="match status" value="1"/>
</dbReference>
<dbReference type="OrthoDB" id="9777306at2"/>
<dbReference type="InterPro" id="IPR000917">
    <property type="entry name" value="Sulfatase_N"/>
</dbReference>
<evidence type="ECO:0000256" key="1">
    <source>
        <dbReference type="ARBA" id="ARBA00008779"/>
    </source>
</evidence>
<evidence type="ECO:0000259" key="5">
    <source>
        <dbReference type="Pfam" id="PF00884"/>
    </source>
</evidence>
<comment type="similarity">
    <text evidence="1">Belongs to the sulfatase family.</text>
</comment>
<comment type="caution">
    <text evidence="6">The sequence shown here is derived from an EMBL/GenBank/DDBJ whole genome shotgun (WGS) entry which is preliminary data.</text>
</comment>
<name>A0A543PUQ3_9MICO</name>
<evidence type="ECO:0000256" key="3">
    <source>
        <dbReference type="ARBA" id="ARBA00022801"/>
    </source>
</evidence>
<organism evidence="6 7">
    <name type="scientific">Humibacillus xanthopallidus</name>
    <dbReference type="NCBI Taxonomy" id="412689"/>
    <lineage>
        <taxon>Bacteria</taxon>
        <taxon>Bacillati</taxon>
        <taxon>Actinomycetota</taxon>
        <taxon>Actinomycetes</taxon>
        <taxon>Micrococcales</taxon>
        <taxon>Intrasporangiaceae</taxon>
        <taxon>Humibacillus</taxon>
    </lineage>
</organism>
<dbReference type="RefSeq" id="WP_141820316.1">
    <property type="nucleotide sequence ID" value="NZ_BAAAQC010000016.1"/>
</dbReference>
<evidence type="ECO:0000313" key="7">
    <source>
        <dbReference type="Proteomes" id="UP000320085"/>
    </source>
</evidence>